<sequence length="96" mass="10170">MITPSIPLKPVQSSQIAAIGHDPATSRMAIRFADKAGKRGALYHYSGVSADVFAALAGAESVGSHFYRHIKPHADLYPYTRIDETTATQATAAGQA</sequence>
<proteinExistence type="predicted"/>
<dbReference type="EMBL" id="CAADIB010000003">
    <property type="protein sequence ID" value="VFR20255.1"/>
    <property type="molecule type" value="Genomic_DNA"/>
</dbReference>
<gene>
    <name evidence="3" type="ORF">ANDO1_1725</name>
    <name evidence="2" type="ORF">ANDO2_1632</name>
</gene>
<name>A0A484P3Q2_9ZZZZ</name>
<evidence type="ECO:0000313" key="3">
    <source>
        <dbReference type="EMBL" id="VFR36989.1"/>
    </source>
</evidence>
<reference evidence="2" key="1">
    <citation type="submission" date="2019-03" db="EMBL/GenBank/DDBJ databases">
        <authorList>
            <person name="Danneels B."/>
        </authorList>
    </citation>
    <scope>NUCLEOTIDE SEQUENCE</scope>
</reference>
<dbReference type="EMBL" id="CAADHZ010000027">
    <property type="protein sequence ID" value="VFR36989.1"/>
    <property type="molecule type" value="Genomic_DNA"/>
</dbReference>
<protein>
    <recommendedName>
        <fullName evidence="1">KTSC domain-containing protein</fullName>
    </recommendedName>
</protein>
<evidence type="ECO:0000259" key="1">
    <source>
        <dbReference type="Pfam" id="PF13619"/>
    </source>
</evidence>
<dbReference type="InterPro" id="IPR025309">
    <property type="entry name" value="KTSC_dom"/>
</dbReference>
<feature type="domain" description="KTSC" evidence="1">
    <location>
        <begin position="12"/>
        <end position="72"/>
    </location>
</feature>
<organism evidence="2">
    <name type="scientific">plant metagenome</name>
    <dbReference type="NCBI Taxonomy" id="1297885"/>
    <lineage>
        <taxon>unclassified sequences</taxon>
        <taxon>metagenomes</taxon>
        <taxon>organismal metagenomes</taxon>
    </lineage>
</organism>
<evidence type="ECO:0000313" key="2">
    <source>
        <dbReference type="EMBL" id="VFR20255.1"/>
    </source>
</evidence>
<dbReference type="AlphaFoldDB" id="A0A484P3Q2"/>
<accession>A0A484P3Q2</accession>
<dbReference type="Pfam" id="PF13619">
    <property type="entry name" value="KTSC"/>
    <property type="match status" value="1"/>
</dbReference>